<dbReference type="Proteomes" id="UP000807469">
    <property type="component" value="Unassembled WGS sequence"/>
</dbReference>
<gene>
    <name evidence="1" type="ORF">BDN70DRAFT_900987</name>
</gene>
<evidence type="ECO:0000313" key="1">
    <source>
        <dbReference type="EMBL" id="KAF9471888.1"/>
    </source>
</evidence>
<name>A0A9P5YL96_9AGAR</name>
<comment type="caution">
    <text evidence="1">The sequence shown here is derived from an EMBL/GenBank/DDBJ whole genome shotgun (WGS) entry which is preliminary data.</text>
</comment>
<evidence type="ECO:0000313" key="2">
    <source>
        <dbReference type="Proteomes" id="UP000807469"/>
    </source>
</evidence>
<protein>
    <submittedName>
        <fullName evidence="1">Uncharacterized protein</fullName>
    </submittedName>
</protein>
<organism evidence="1 2">
    <name type="scientific">Pholiota conissans</name>
    <dbReference type="NCBI Taxonomy" id="109636"/>
    <lineage>
        <taxon>Eukaryota</taxon>
        <taxon>Fungi</taxon>
        <taxon>Dikarya</taxon>
        <taxon>Basidiomycota</taxon>
        <taxon>Agaricomycotina</taxon>
        <taxon>Agaricomycetes</taxon>
        <taxon>Agaricomycetidae</taxon>
        <taxon>Agaricales</taxon>
        <taxon>Agaricineae</taxon>
        <taxon>Strophariaceae</taxon>
        <taxon>Pholiota</taxon>
    </lineage>
</organism>
<proteinExistence type="predicted"/>
<sequence length="168" mass="18955">MPATHYLLASSQTVHLAQPYHLPSAIDAVDAIDQRTAPFTFSVGRSDSTTTWPGYHTDVCQLFWKQREKSSHVDVRDCTVIIPSTESRFLCRRHFAPYAARASSIQTHWAMSGYSRGDVPSLGETPYLMPPFQRNIHPSMVFETVAHRELSCGCPFSGYMRMQSKNSI</sequence>
<dbReference type="EMBL" id="MU155609">
    <property type="protein sequence ID" value="KAF9471888.1"/>
    <property type="molecule type" value="Genomic_DNA"/>
</dbReference>
<reference evidence="1" key="1">
    <citation type="submission" date="2020-11" db="EMBL/GenBank/DDBJ databases">
        <authorList>
            <consortium name="DOE Joint Genome Institute"/>
            <person name="Ahrendt S."/>
            <person name="Riley R."/>
            <person name="Andreopoulos W."/>
            <person name="Labutti K."/>
            <person name="Pangilinan J."/>
            <person name="Ruiz-Duenas F.J."/>
            <person name="Barrasa J.M."/>
            <person name="Sanchez-Garcia M."/>
            <person name="Camarero S."/>
            <person name="Miyauchi S."/>
            <person name="Serrano A."/>
            <person name="Linde D."/>
            <person name="Babiker R."/>
            <person name="Drula E."/>
            <person name="Ayuso-Fernandez I."/>
            <person name="Pacheco R."/>
            <person name="Padilla G."/>
            <person name="Ferreira P."/>
            <person name="Barriuso J."/>
            <person name="Kellner H."/>
            <person name="Castanera R."/>
            <person name="Alfaro M."/>
            <person name="Ramirez L."/>
            <person name="Pisabarro A.G."/>
            <person name="Kuo A."/>
            <person name="Tritt A."/>
            <person name="Lipzen A."/>
            <person name="He G."/>
            <person name="Yan M."/>
            <person name="Ng V."/>
            <person name="Cullen D."/>
            <person name="Martin F."/>
            <person name="Rosso M.-N."/>
            <person name="Henrissat B."/>
            <person name="Hibbett D."/>
            <person name="Martinez A.T."/>
            <person name="Grigoriev I.V."/>
        </authorList>
    </citation>
    <scope>NUCLEOTIDE SEQUENCE</scope>
    <source>
        <strain evidence="1">CIRM-BRFM 674</strain>
    </source>
</reference>
<keyword evidence="2" id="KW-1185">Reference proteome</keyword>
<dbReference type="AlphaFoldDB" id="A0A9P5YL96"/>
<accession>A0A9P5YL96</accession>